<protein>
    <submittedName>
        <fullName evidence="1">Uncharacterized protein</fullName>
    </submittedName>
</protein>
<dbReference type="AlphaFoldDB" id="A0A2P2QGZ2"/>
<evidence type="ECO:0000313" key="1">
    <source>
        <dbReference type="EMBL" id="MBX66268.1"/>
    </source>
</evidence>
<organism evidence="1">
    <name type="scientific">Rhizophora mucronata</name>
    <name type="common">Asiatic mangrove</name>
    <dbReference type="NCBI Taxonomy" id="61149"/>
    <lineage>
        <taxon>Eukaryota</taxon>
        <taxon>Viridiplantae</taxon>
        <taxon>Streptophyta</taxon>
        <taxon>Embryophyta</taxon>
        <taxon>Tracheophyta</taxon>
        <taxon>Spermatophyta</taxon>
        <taxon>Magnoliopsida</taxon>
        <taxon>eudicotyledons</taxon>
        <taxon>Gunneridae</taxon>
        <taxon>Pentapetalae</taxon>
        <taxon>rosids</taxon>
        <taxon>fabids</taxon>
        <taxon>Malpighiales</taxon>
        <taxon>Rhizophoraceae</taxon>
        <taxon>Rhizophora</taxon>
    </lineage>
</organism>
<sequence length="26" mass="2955">MQLSTISWLLLFSCGLFLCRKGNLLP</sequence>
<name>A0A2P2QGZ2_RHIMU</name>
<dbReference type="EMBL" id="GGEC01085784">
    <property type="protein sequence ID" value="MBX66268.1"/>
    <property type="molecule type" value="Transcribed_RNA"/>
</dbReference>
<proteinExistence type="predicted"/>
<accession>A0A2P2QGZ2</accession>
<reference evidence="1" key="1">
    <citation type="submission" date="2018-02" db="EMBL/GenBank/DDBJ databases">
        <title>Rhizophora mucronata_Transcriptome.</title>
        <authorList>
            <person name="Meera S.P."/>
            <person name="Sreeshan A."/>
            <person name="Augustine A."/>
        </authorList>
    </citation>
    <scope>NUCLEOTIDE SEQUENCE</scope>
    <source>
        <tissue evidence="1">Leaf</tissue>
    </source>
</reference>